<sequence>MLLRSLAIVSALVIPALMAVSAVSGVLSSAGLGWLGPALAAACAIPILYHAVDNRSQAVIGAALAAMAAGSSPGVPDMLAMTGDPESLPIHDLRERALPMSRLGSRDYVALRGYLRDAWVVDEYAVNSGERPDQDDRAKAVLLPLLGSEDEVIAEDGLLVVARVSPERLDGPSLQTLRGRLGPVDVDIADSLFTVQGASMAGLEQPPVVLLDTLDQPNRGQALTRAALAIGAALLALVLLMTAIPGVGPGNPGASKGEGA</sequence>
<evidence type="ECO:0000313" key="2">
    <source>
        <dbReference type="EMBL" id="EDM79122.1"/>
    </source>
</evidence>
<keyword evidence="3" id="KW-1185">Reference proteome</keyword>
<dbReference type="Proteomes" id="UP000005801">
    <property type="component" value="Unassembled WGS sequence"/>
</dbReference>
<reference evidence="2 3" key="1">
    <citation type="submission" date="2007-06" db="EMBL/GenBank/DDBJ databases">
        <authorList>
            <person name="Shimkets L."/>
            <person name="Ferriera S."/>
            <person name="Johnson J."/>
            <person name="Kravitz S."/>
            <person name="Beeson K."/>
            <person name="Sutton G."/>
            <person name="Rogers Y.-H."/>
            <person name="Friedman R."/>
            <person name="Frazier M."/>
            <person name="Venter J.C."/>
        </authorList>
    </citation>
    <scope>NUCLEOTIDE SEQUENCE [LARGE SCALE GENOMIC DNA]</scope>
    <source>
        <strain evidence="2 3">SIR-1</strain>
    </source>
</reference>
<gene>
    <name evidence="2" type="ORF">PPSIR1_27188</name>
</gene>
<proteinExistence type="predicted"/>
<protein>
    <submittedName>
        <fullName evidence="2">Uncharacterized protein</fullName>
    </submittedName>
</protein>
<feature type="transmembrane region" description="Helical" evidence="1">
    <location>
        <begin position="226"/>
        <end position="247"/>
    </location>
</feature>
<dbReference type="EMBL" id="ABCS01000022">
    <property type="protein sequence ID" value="EDM79122.1"/>
    <property type="molecule type" value="Genomic_DNA"/>
</dbReference>
<name>A6G4K2_9BACT</name>
<feature type="transmembrane region" description="Helical" evidence="1">
    <location>
        <begin position="32"/>
        <end position="52"/>
    </location>
</feature>
<evidence type="ECO:0000313" key="3">
    <source>
        <dbReference type="Proteomes" id="UP000005801"/>
    </source>
</evidence>
<keyword evidence="1" id="KW-1133">Transmembrane helix</keyword>
<dbReference type="OrthoDB" id="9830471at2"/>
<accession>A6G4K2</accession>
<keyword evidence="1" id="KW-0472">Membrane</keyword>
<evidence type="ECO:0000256" key="1">
    <source>
        <dbReference type="SAM" id="Phobius"/>
    </source>
</evidence>
<comment type="caution">
    <text evidence="2">The sequence shown here is derived from an EMBL/GenBank/DDBJ whole genome shotgun (WGS) entry which is preliminary data.</text>
</comment>
<dbReference type="RefSeq" id="WP_006971651.1">
    <property type="nucleotide sequence ID" value="NZ_ABCS01000022.1"/>
</dbReference>
<organism evidence="2 3">
    <name type="scientific">Plesiocystis pacifica SIR-1</name>
    <dbReference type="NCBI Taxonomy" id="391625"/>
    <lineage>
        <taxon>Bacteria</taxon>
        <taxon>Pseudomonadati</taxon>
        <taxon>Myxococcota</taxon>
        <taxon>Polyangia</taxon>
        <taxon>Nannocystales</taxon>
        <taxon>Nannocystaceae</taxon>
        <taxon>Plesiocystis</taxon>
    </lineage>
</organism>
<dbReference type="AlphaFoldDB" id="A6G4K2"/>
<keyword evidence="1" id="KW-0812">Transmembrane</keyword>